<comment type="caution">
    <text evidence="1">The sequence shown here is derived from an EMBL/GenBank/DDBJ whole genome shotgun (WGS) entry which is preliminary data.</text>
</comment>
<sequence length="97" mass="10303">MQVTSIFVFASALVNGAPVISNQANQDILKGHGIPSFGKMFLSTCKNCPPQIDSGSDQTNPRLFSRGLVGKARHAASSAISSTTNLIIAKVFRPDQK</sequence>
<dbReference type="Proteomes" id="UP001165960">
    <property type="component" value="Unassembled WGS sequence"/>
</dbReference>
<proteinExistence type="predicted"/>
<protein>
    <submittedName>
        <fullName evidence="1">Uncharacterized protein</fullName>
    </submittedName>
</protein>
<evidence type="ECO:0000313" key="1">
    <source>
        <dbReference type="EMBL" id="KAJ9058350.1"/>
    </source>
</evidence>
<organism evidence="1 2">
    <name type="scientific">Entomophthora muscae</name>
    <dbReference type="NCBI Taxonomy" id="34485"/>
    <lineage>
        <taxon>Eukaryota</taxon>
        <taxon>Fungi</taxon>
        <taxon>Fungi incertae sedis</taxon>
        <taxon>Zoopagomycota</taxon>
        <taxon>Entomophthoromycotina</taxon>
        <taxon>Entomophthoromycetes</taxon>
        <taxon>Entomophthorales</taxon>
        <taxon>Entomophthoraceae</taxon>
        <taxon>Entomophthora</taxon>
    </lineage>
</organism>
<evidence type="ECO:0000313" key="2">
    <source>
        <dbReference type="Proteomes" id="UP001165960"/>
    </source>
</evidence>
<gene>
    <name evidence="1" type="ORF">DSO57_1013199</name>
</gene>
<keyword evidence="2" id="KW-1185">Reference proteome</keyword>
<dbReference type="EMBL" id="QTSX02005728">
    <property type="protein sequence ID" value="KAJ9058350.1"/>
    <property type="molecule type" value="Genomic_DNA"/>
</dbReference>
<accession>A0ACC2S7P2</accession>
<name>A0ACC2S7P2_9FUNG</name>
<reference evidence="1" key="1">
    <citation type="submission" date="2022-04" db="EMBL/GenBank/DDBJ databases">
        <title>Genome of the entomopathogenic fungus Entomophthora muscae.</title>
        <authorList>
            <person name="Elya C."/>
            <person name="Lovett B.R."/>
            <person name="Lee E."/>
            <person name="Macias A.M."/>
            <person name="Hajek A.E."/>
            <person name="De Bivort B.L."/>
            <person name="Kasson M.T."/>
            <person name="De Fine Licht H.H."/>
            <person name="Stajich J.E."/>
        </authorList>
    </citation>
    <scope>NUCLEOTIDE SEQUENCE</scope>
    <source>
        <strain evidence="1">Berkeley</strain>
    </source>
</reference>